<gene>
    <name evidence="1" type="ORF">INT48_009559</name>
</gene>
<organism evidence="1 2">
    <name type="scientific">Thamnidium elegans</name>
    <dbReference type="NCBI Taxonomy" id="101142"/>
    <lineage>
        <taxon>Eukaryota</taxon>
        <taxon>Fungi</taxon>
        <taxon>Fungi incertae sedis</taxon>
        <taxon>Mucoromycota</taxon>
        <taxon>Mucoromycotina</taxon>
        <taxon>Mucoromycetes</taxon>
        <taxon>Mucorales</taxon>
        <taxon>Mucorineae</taxon>
        <taxon>Mucoraceae</taxon>
        <taxon>Thamnidium</taxon>
    </lineage>
</organism>
<protein>
    <submittedName>
        <fullName evidence="1">Uncharacterized protein</fullName>
    </submittedName>
</protein>
<accession>A0A8H7SW28</accession>
<evidence type="ECO:0000313" key="1">
    <source>
        <dbReference type="EMBL" id="KAG2237430.1"/>
    </source>
</evidence>
<dbReference type="Proteomes" id="UP000613177">
    <property type="component" value="Unassembled WGS sequence"/>
</dbReference>
<dbReference type="AlphaFoldDB" id="A0A8H7SW28"/>
<reference evidence="1" key="1">
    <citation type="submission" date="2021-01" db="EMBL/GenBank/DDBJ databases">
        <title>Metabolic potential, ecology and presence of endohyphal bacteria is reflected in genomic diversity of Mucoromycotina.</title>
        <authorList>
            <person name="Muszewska A."/>
            <person name="Okrasinska A."/>
            <person name="Steczkiewicz K."/>
            <person name="Drgas O."/>
            <person name="Orlowska M."/>
            <person name="Perlinska-Lenart U."/>
            <person name="Aleksandrzak-Piekarczyk T."/>
            <person name="Szatraj K."/>
            <person name="Zielenkiewicz U."/>
            <person name="Pilsyk S."/>
            <person name="Malc E."/>
            <person name="Mieczkowski P."/>
            <person name="Kruszewska J.S."/>
            <person name="Biernat P."/>
            <person name="Pawlowska J."/>
        </authorList>
    </citation>
    <scope>NUCLEOTIDE SEQUENCE</scope>
    <source>
        <strain evidence="1">WA0000018081</strain>
    </source>
</reference>
<evidence type="ECO:0000313" key="2">
    <source>
        <dbReference type="Proteomes" id="UP000613177"/>
    </source>
</evidence>
<sequence>MLFPISVTLLRNIKVYAQSLSAACITVATTYNNYYVETFQGKLIKYLKFKLSIRFPETPEYIIRGIVNRYLIFLITHTEELVIGVLGLVKEDTDKQNIIDFCNSGELITEVRNNLPAYSRANPLTKAKISRSSGLVIKPFRRIVAEFEDYQAKQNTNVSRQIVDAIKNLSSIATVHLQRTQATLTVQNTNTSLSAMITSDIRTTVGSAMVSNAIAFNAKITADIVLDSTKRIVTAIAKAVVPPTKSCRNRAEGMLLLADSTKAISSRDDANMV</sequence>
<comment type="caution">
    <text evidence="1">The sequence shown here is derived from an EMBL/GenBank/DDBJ whole genome shotgun (WGS) entry which is preliminary data.</text>
</comment>
<name>A0A8H7SW28_9FUNG</name>
<proteinExistence type="predicted"/>
<keyword evidence="2" id="KW-1185">Reference proteome</keyword>
<dbReference type="EMBL" id="JAEPRE010000006">
    <property type="protein sequence ID" value="KAG2237430.1"/>
    <property type="molecule type" value="Genomic_DNA"/>
</dbReference>